<evidence type="ECO:0000313" key="3">
    <source>
        <dbReference type="Proteomes" id="UP001629113"/>
    </source>
</evidence>
<accession>A0ABR4PQ98</accession>
<feature type="signal peptide" evidence="1">
    <location>
        <begin position="1"/>
        <end position="21"/>
    </location>
</feature>
<keyword evidence="1" id="KW-0732">Signal</keyword>
<feature type="chain" id="PRO_5046893829" evidence="1">
    <location>
        <begin position="22"/>
        <end position="146"/>
    </location>
</feature>
<protein>
    <submittedName>
        <fullName evidence="2">Uncharacterized protein</fullName>
    </submittedName>
</protein>
<dbReference type="Proteomes" id="UP001629113">
    <property type="component" value="Unassembled WGS sequence"/>
</dbReference>
<evidence type="ECO:0000256" key="1">
    <source>
        <dbReference type="SAM" id="SignalP"/>
    </source>
</evidence>
<keyword evidence="3" id="KW-1185">Reference proteome</keyword>
<sequence>MYISSANIFSFLAVATTFTAALPSSLDTRGTTKVDPNSVTGTVCTDSSTKLVSHDINVALLSICGSIAGTIQQCAGNPTETTGTSGTASFTLKAATDGTTINITKGRWEHCVAAARATCGDSPLTSTCIGGADGNKANVDFTLSST</sequence>
<dbReference type="EMBL" id="JBFCZG010000002">
    <property type="protein sequence ID" value="KAL3425560.1"/>
    <property type="molecule type" value="Genomic_DNA"/>
</dbReference>
<proteinExistence type="predicted"/>
<reference evidence="2 3" key="1">
    <citation type="submission" date="2024-06" db="EMBL/GenBank/DDBJ databases">
        <title>Complete genome of Phlyctema vagabunda strain 19-DSS-EL-015.</title>
        <authorList>
            <person name="Fiorenzani C."/>
        </authorList>
    </citation>
    <scope>NUCLEOTIDE SEQUENCE [LARGE SCALE GENOMIC DNA]</scope>
    <source>
        <strain evidence="2 3">19-DSS-EL-015</strain>
    </source>
</reference>
<evidence type="ECO:0000313" key="2">
    <source>
        <dbReference type="EMBL" id="KAL3425560.1"/>
    </source>
</evidence>
<gene>
    <name evidence="2" type="ORF">PVAG01_02351</name>
</gene>
<name>A0ABR4PQ98_9HELO</name>
<organism evidence="2 3">
    <name type="scientific">Phlyctema vagabunda</name>
    <dbReference type="NCBI Taxonomy" id="108571"/>
    <lineage>
        <taxon>Eukaryota</taxon>
        <taxon>Fungi</taxon>
        <taxon>Dikarya</taxon>
        <taxon>Ascomycota</taxon>
        <taxon>Pezizomycotina</taxon>
        <taxon>Leotiomycetes</taxon>
        <taxon>Helotiales</taxon>
        <taxon>Dermateaceae</taxon>
        <taxon>Phlyctema</taxon>
    </lineage>
</organism>
<comment type="caution">
    <text evidence="2">The sequence shown here is derived from an EMBL/GenBank/DDBJ whole genome shotgun (WGS) entry which is preliminary data.</text>
</comment>